<dbReference type="RefSeq" id="WP_078204859.1">
    <property type="nucleotide sequence ID" value="NZ_MUAJ01000011.1"/>
</dbReference>
<dbReference type="Pfam" id="PF14470">
    <property type="entry name" value="bPH_3"/>
    <property type="match status" value="1"/>
</dbReference>
<dbReference type="AlphaFoldDB" id="A0A1S9TPJ4"/>
<reference evidence="2 3" key="1">
    <citation type="submission" date="2017-01" db="EMBL/GenBank/DDBJ databases">
        <title>Bacillus cereus isolates.</title>
        <authorList>
            <person name="Beno S.M."/>
        </authorList>
    </citation>
    <scope>NUCLEOTIDE SEQUENCE [LARGE SCALE GENOMIC DNA]</scope>
    <source>
        <strain evidence="2 3">FSL H8-0485</strain>
    </source>
</reference>
<dbReference type="Proteomes" id="UP000190906">
    <property type="component" value="Unassembled WGS sequence"/>
</dbReference>
<dbReference type="InterPro" id="IPR039519">
    <property type="entry name" value="YokE-like_PH"/>
</dbReference>
<accession>A0A1S9TPJ4</accession>
<organism evidence="2 3">
    <name type="scientific">Bacillus cereus</name>
    <dbReference type="NCBI Taxonomy" id="1396"/>
    <lineage>
        <taxon>Bacteria</taxon>
        <taxon>Bacillati</taxon>
        <taxon>Bacillota</taxon>
        <taxon>Bacilli</taxon>
        <taxon>Bacillales</taxon>
        <taxon>Bacillaceae</taxon>
        <taxon>Bacillus</taxon>
        <taxon>Bacillus cereus group</taxon>
    </lineage>
</organism>
<name>A0A1S9TPJ4_BACCE</name>
<protein>
    <submittedName>
        <fullName evidence="2">PlcR-regulated protein PRP2</fullName>
    </submittedName>
</protein>
<dbReference type="EMBL" id="MUAJ01000011">
    <property type="protein sequence ID" value="OOR11955.1"/>
    <property type="molecule type" value="Genomic_DNA"/>
</dbReference>
<comment type="caution">
    <text evidence="2">The sequence shown here is derived from an EMBL/GenBank/DDBJ whole genome shotgun (WGS) entry which is preliminary data.</text>
</comment>
<proteinExistence type="predicted"/>
<evidence type="ECO:0000313" key="3">
    <source>
        <dbReference type="Proteomes" id="UP000190906"/>
    </source>
</evidence>
<evidence type="ECO:0000313" key="2">
    <source>
        <dbReference type="EMBL" id="OOR11955.1"/>
    </source>
</evidence>
<sequence>MNQILEDAKQLLHHEENILSTLRCSLTGYIITHNVPRSGVLLATNRRVIFYGQSFKCCKNTLIVEFEYKKILSMETKRTFFDKKLIFYYEDEYITVGQILSSNIEGFLNVIQRKEFNKVKL</sequence>
<feature type="domain" description="YokE-like PH" evidence="1">
    <location>
        <begin position="12"/>
        <end position="112"/>
    </location>
</feature>
<evidence type="ECO:0000259" key="1">
    <source>
        <dbReference type="Pfam" id="PF14470"/>
    </source>
</evidence>
<gene>
    <name evidence="2" type="ORF">BW897_14910</name>
</gene>